<dbReference type="EC" id="5.4.99.25" evidence="5"/>
<evidence type="ECO:0000256" key="5">
    <source>
        <dbReference type="HAMAP-Rule" id="MF_01080"/>
    </source>
</evidence>
<reference evidence="8 9" key="1">
    <citation type="submission" date="2017-04" db="EMBL/GenBank/DDBJ databases">
        <authorList>
            <person name="Afonso C.L."/>
            <person name="Miller P.J."/>
            <person name="Scott M.A."/>
            <person name="Spackman E."/>
            <person name="Goraichik I."/>
            <person name="Dimitrov K.M."/>
            <person name="Suarez D.L."/>
            <person name="Swayne D.E."/>
        </authorList>
    </citation>
    <scope>NUCLEOTIDE SEQUENCE [LARGE SCALE GENOMIC DNA]</scope>
    <source>
        <strain evidence="8 9">ToBE</strain>
    </source>
</reference>
<sequence>MLEGFINVLKPPGPTSRGVVDRLRQILGVERAGHGGTLDPLASGVLPVAIGRSTRLLEYIQAERKSYRVEVIFGLKTTSHDLEGEVIECSPVERLEEEVLLRALSHFTGELEQVPPMFSALRHQGRRLYNLAREGKELPRQARKITIYDLRLVRIWPEGPYPRALLEIMCSKGTYVRTLCHDLGEFLGCGATSLFLLRTQAGPFKVETAWTLEEIARAVQEGCRDFLLPPEAGVQHLPAVVVKQEGVERFLNGHFLPAALCQELPAELPRGARVRLHQEEGKLLGIAIYSERMGEGLLKPEKVIFSSG</sequence>
<dbReference type="HAMAP" id="MF_01080">
    <property type="entry name" value="TruB_bact"/>
    <property type="match status" value="1"/>
</dbReference>
<dbReference type="OrthoDB" id="9802309at2"/>
<dbReference type="CDD" id="cd02573">
    <property type="entry name" value="PseudoU_synth_EcTruB"/>
    <property type="match status" value="1"/>
</dbReference>
<dbReference type="InterPro" id="IPR020103">
    <property type="entry name" value="PsdUridine_synth_cat_dom_sf"/>
</dbReference>
<dbReference type="Proteomes" id="UP000192569">
    <property type="component" value="Chromosome I"/>
</dbReference>
<dbReference type="InterPro" id="IPR002501">
    <property type="entry name" value="PsdUridine_synth_N"/>
</dbReference>
<proteinExistence type="inferred from homology"/>
<dbReference type="InterPro" id="IPR032819">
    <property type="entry name" value="TruB_C"/>
</dbReference>
<dbReference type="GO" id="GO:0003723">
    <property type="term" value="F:RNA binding"/>
    <property type="evidence" value="ECO:0007669"/>
    <property type="project" value="InterPro"/>
</dbReference>
<dbReference type="EMBL" id="LT838272">
    <property type="protein sequence ID" value="SMB95572.1"/>
    <property type="molecule type" value="Genomic_DNA"/>
</dbReference>
<dbReference type="PANTHER" id="PTHR13767">
    <property type="entry name" value="TRNA-PSEUDOURIDINE SYNTHASE"/>
    <property type="match status" value="1"/>
</dbReference>
<keyword evidence="9" id="KW-1185">Reference proteome</keyword>
<accession>A0A1W1VQB4</accession>
<dbReference type="Gene3D" id="2.30.130.10">
    <property type="entry name" value="PUA domain"/>
    <property type="match status" value="1"/>
</dbReference>
<dbReference type="Gene3D" id="3.30.2350.10">
    <property type="entry name" value="Pseudouridine synthase"/>
    <property type="match status" value="1"/>
</dbReference>
<evidence type="ECO:0000259" key="6">
    <source>
        <dbReference type="Pfam" id="PF01509"/>
    </source>
</evidence>
<feature type="active site" description="Nucleophile" evidence="5">
    <location>
        <position position="39"/>
    </location>
</feature>
<organism evidence="8 9">
    <name type="scientific">Thermanaeromonas toyohensis ToBE</name>
    <dbReference type="NCBI Taxonomy" id="698762"/>
    <lineage>
        <taxon>Bacteria</taxon>
        <taxon>Bacillati</taxon>
        <taxon>Bacillota</taxon>
        <taxon>Clostridia</taxon>
        <taxon>Neomoorellales</taxon>
        <taxon>Neomoorellaceae</taxon>
        <taxon>Thermanaeromonas</taxon>
    </lineage>
</organism>
<keyword evidence="4 5" id="KW-0413">Isomerase</keyword>
<dbReference type="GO" id="GO:0160148">
    <property type="term" value="F:tRNA pseudouridine(55) synthase activity"/>
    <property type="evidence" value="ECO:0007669"/>
    <property type="project" value="UniProtKB-EC"/>
</dbReference>
<evidence type="ECO:0000256" key="3">
    <source>
        <dbReference type="ARBA" id="ARBA00022694"/>
    </source>
</evidence>
<dbReference type="AlphaFoldDB" id="A0A1W1VQB4"/>
<evidence type="ECO:0000256" key="4">
    <source>
        <dbReference type="ARBA" id="ARBA00023235"/>
    </source>
</evidence>
<name>A0A1W1VQB4_9FIRM</name>
<dbReference type="GO" id="GO:1990481">
    <property type="term" value="P:mRNA pseudouridine synthesis"/>
    <property type="evidence" value="ECO:0007669"/>
    <property type="project" value="TreeGrafter"/>
</dbReference>
<evidence type="ECO:0000256" key="1">
    <source>
        <dbReference type="ARBA" id="ARBA00000385"/>
    </source>
</evidence>
<dbReference type="InterPro" id="IPR014780">
    <property type="entry name" value="tRNA_psdUridine_synth_TruB"/>
</dbReference>
<dbReference type="PANTHER" id="PTHR13767:SF2">
    <property type="entry name" value="PSEUDOURIDYLATE SYNTHASE TRUB1"/>
    <property type="match status" value="1"/>
</dbReference>
<comment type="similarity">
    <text evidence="2 5">Belongs to the pseudouridine synthase TruB family. Type 1 subfamily.</text>
</comment>
<evidence type="ECO:0000313" key="8">
    <source>
        <dbReference type="EMBL" id="SMB95572.1"/>
    </source>
</evidence>
<evidence type="ECO:0000256" key="2">
    <source>
        <dbReference type="ARBA" id="ARBA00005642"/>
    </source>
</evidence>
<protein>
    <recommendedName>
        <fullName evidence="5">tRNA pseudouridine synthase B</fullName>
        <ecNumber evidence="5">5.4.99.25</ecNumber>
    </recommendedName>
    <alternativeName>
        <fullName evidence="5">tRNA pseudouridine(55) synthase</fullName>
        <shortName evidence="5">Psi55 synthase</shortName>
    </alternativeName>
    <alternativeName>
        <fullName evidence="5">tRNA pseudouridylate synthase</fullName>
    </alternativeName>
    <alternativeName>
        <fullName evidence="5">tRNA-uridine isomerase</fullName>
    </alternativeName>
</protein>
<evidence type="ECO:0000313" key="9">
    <source>
        <dbReference type="Proteomes" id="UP000192569"/>
    </source>
</evidence>
<keyword evidence="3 5" id="KW-0819">tRNA processing</keyword>
<dbReference type="InterPro" id="IPR036974">
    <property type="entry name" value="PUA_sf"/>
</dbReference>
<gene>
    <name evidence="5" type="primary">truB</name>
    <name evidence="8" type="ORF">SAMN00808754_1279</name>
</gene>
<dbReference type="STRING" id="698762.SAMN00808754_1279"/>
<feature type="domain" description="tRNA pseudouridylate synthase B C-terminal" evidence="7">
    <location>
        <begin position="177"/>
        <end position="234"/>
    </location>
</feature>
<dbReference type="Pfam" id="PF01509">
    <property type="entry name" value="TruB_N"/>
    <property type="match status" value="1"/>
</dbReference>
<comment type="catalytic activity">
    <reaction evidence="1 5">
        <text>uridine(55) in tRNA = pseudouridine(55) in tRNA</text>
        <dbReference type="Rhea" id="RHEA:42532"/>
        <dbReference type="Rhea" id="RHEA-COMP:10101"/>
        <dbReference type="Rhea" id="RHEA-COMP:10102"/>
        <dbReference type="ChEBI" id="CHEBI:65314"/>
        <dbReference type="ChEBI" id="CHEBI:65315"/>
        <dbReference type="EC" id="5.4.99.25"/>
    </reaction>
</comment>
<comment type="function">
    <text evidence="5">Responsible for synthesis of pseudouridine from uracil-55 in the psi GC loop of transfer RNAs.</text>
</comment>
<dbReference type="NCBIfam" id="TIGR00431">
    <property type="entry name" value="TruB"/>
    <property type="match status" value="1"/>
</dbReference>
<dbReference type="RefSeq" id="WP_084664918.1">
    <property type="nucleotide sequence ID" value="NZ_LT838272.1"/>
</dbReference>
<dbReference type="SUPFAM" id="SSF55120">
    <property type="entry name" value="Pseudouridine synthase"/>
    <property type="match status" value="1"/>
</dbReference>
<feature type="domain" description="Pseudouridine synthase II N-terminal" evidence="6">
    <location>
        <begin position="24"/>
        <end position="176"/>
    </location>
</feature>
<evidence type="ECO:0000259" key="7">
    <source>
        <dbReference type="Pfam" id="PF16198"/>
    </source>
</evidence>
<dbReference type="GO" id="GO:0031119">
    <property type="term" value="P:tRNA pseudouridine synthesis"/>
    <property type="evidence" value="ECO:0007669"/>
    <property type="project" value="UniProtKB-UniRule"/>
</dbReference>
<dbReference type="Pfam" id="PF16198">
    <property type="entry name" value="TruB_C_2"/>
    <property type="match status" value="1"/>
</dbReference>